<name>A0A1H2IP40_9BACT</name>
<dbReference type="Proteomes" id="UP000199608">
    <property type="component" value="Unassembled WGS sequence"/>
</dbReference>
<evidence type="ECO:0000313" key="2">
    <source>
        <dbReference type="Proteomes" id="UP000199608"/>
    </source>
</evidence>
<organism evidence="1 2">
    <name type="scientific">Desulfobacula phenolica</name>
    <dbReference type="NCBI Taxonomy" id="90732"/>
    <lineage>
        <taxon>Bacteria</taxon>
        <taxon>Pseudomonadati</taxon>
        <taxon>Thermodesulfobacteriota</taxon>
        <taxon>Desulfobacteria</taxon>
        <taxon>Desulfobacterales</taxon>
        <taxon>Desulfobacteraceae</taxon>
        <taxon>Desulfobacula</taxon>
    </lineage>
</organism>
<sequence length="85" mass="9913">MIITTDSGKSIDTADLTPEERHILQKLFAWKAIADSLTQFRMIKDRAMRMGWNNSGPVQESHILKIIIQHLEKELIQRLKKERKA</sequence>
<reference evidence="2" key="1">
    <citation type="submission" date="2016-10" db="EMBL/GenBank/DDBJ databases">
        <authorList>
            <person name="Varghese N."/>
            <person name="Submissions S."/>
        </authorList>
    </citation>
    <scope>NUCLEOTIDE SEQUENCE [LARGE SCALE GENOMIC DNA]</scope>
    <source>
        <strain evidence="2">DSM 3384</strain>
    </source>
</reference>
<accession>A0A1H2IP40</accession>
<dbReference type="AlphaFoldDB" id="A0A1H2IP40"/>
<evidence type="ECO:0000313" key="1">
    <source>
        <dbReference type="EMBL" id="SDU45608.1"/>
    </source>
</evidence>
<gene>
    <name evidence="1" type="ORF">SAMN04487931_10937</name>
</gene>
<keyword evidence="2" id="KW-1185">Reference proteome</keyword>
<dbReference type="EMBL" id="FNLL01000009">
    <property type="protein sequence ID" value="SDU45608.1"/>
    <property type="molecule type" value="Genomic_DNA"/>
</dbReference>
<protein>
    <submittedName>
        <fullName evidence="1">Uncharacterized protein</fullName>
    </submittedName>
</protein>
<dbReference type="RefSeq" id="WP_092235713.1">
    <property type="nucleotide sequence ID" value="NZ_FNLL01000009.1"/>
</dbReference>
<proteinExistence type="predicted"/>